<reference evidence="2 3" key="1">
    <citation type="submission" date="2018-12" db="EMBL/GenBank/DDBJ databases">
        <title>Complete genome of Litorilituus sediminis.</title>
        <authorList>
            <person name="Liu A."/>
            <person name="Rong J."/>
        </authorList>
    </citation>
    <scope>NUCLEOTIDE SEQUENCE [LARGE SCALE GENOMIC DNA]</scope>
    <source>
        <strain evidence="2 3">JCM 17549</strain>
    </source>
</reference>
<proteinExistence type="predicted"/>
<dbReference type="SUPFAM" id="SSF48452">
    <property type="entry name" value="TPR-like"/>
    <property type="match status" value="1"/>
</dbReference>
<feature type="repeat" description="TPR" evidence="1">
    <location>
        <begin position="178"/>
        <end position="211"/>
    </location>
</feature>
<keyword evidence="3" id="KW-1185">Reference proteome</keyword>
<gene>
    <name evidence="2" type="ORF">EMK97_13850</name>
</gene>
<dbReference type="OrthoDB" id="9769023at2"/>
<dbReference type="InterPro" id="IPR011990">
    <property type="entry name" value="TPR-like_helical_dom_sf"/>
</dbReference>
<dbReference type="PROSITE" id="PS50005">
    <property type="entry name" value="TPR"/>
    <property type="match status" value="1"/>
</dbReference>
<sequence>MQPVKTAQSQGKYQQALKLLPNRSQSNNAYNLSLLEHGRLQFLAKQIKPSQDSLAHAYQVISDEQEKAKIQLSRGVENAAAIVSNDSATRYIVPPYEQTMLHSYQALNYLSENKLSSALVEVRRANLVQEQALRSNNAKLYKAEQNMAKHGVSMNSLSSKYPSMQTTIGEVKNGFQNAYTFYLSGLLYEAGGQKNDAYIDYKKALEIFPDNSILQQEVWRLANQLSMVDDIARYKQSFNINENDHKTNSGNLIVITEHGIIENKSEFSLNLPIFTSHDDMRFYSFSVPTYKNYLRNYAPVSINYQGKHYQSEEIVRLQSLAAFQLKEQMPATIARQIARIIAKEEIRQQLSRKGGDVGNILAGLYNITTEQADTRSWSTLPDKVEIMKLALAPGQHKIELDIGGAKKAVEVTINQQANTLLYVTAIGSQSQLRVFNL</sequence>
<dbReference type="Gene3D" id="1.25.40.10">
    <property type="entry name" value="Tetratricopeptide repeat domain"/>
    <property type="match status" value="1"/>
</dbReference>
<dbReference type="Proteomes" id="UP000290244">
    <property type="component" value="Chromosome"/>
</dbReference>
<protein>
    <submittedName>
        <fullName evidence="2">Uncharacterized protein</fullName>
    </submittedName>
</protein>
<dbReference type="KEGG" id="lsd:EMK97_13850"/>
<dbReference type="EMBL" id="CP034759">
    <property type="protein sequence ID" value="QBG37833.1"/>
    <property type="molecule type" value="Genomic_DNA"/>
</dbReference>
<dbReference type="AlphaFoldDB" id="A0A4P6P899"/>
<keyword evidence="1" id="KW-0802">TPR repeat</keyword>
<evidence type="ECO:0000256" key="1">
    <source>
        <dbReference type="PROSITE-ProRule" id="PRU00339"/>
    </source>
</evidence>
<dbReference type="SMART" id="SM00028">
    <property type="entry name" value="TPR"/>
    <property type="match status" value="1"/>
</dbReference>
<evidence type="ECO:0000313" key="2">
    <source>
        <dbReference type="EMBL" id="QBG37833.1"/>
    </source>
</evidence>
<dbReference type="InterPro" id="IPR019734">
    <property type="entry name" value="TPR_rpt"/>
</dbReference>
<name>A0A4P6P899_9GAMM</name>
<evidence type="ECO:0000313" key="3">
    <source>
        <dbReference type="Proteomes" id="UP000290244"/>
    </source>
</evidence>
<organism evidence="2 3">
    <name type="scientific">Litorilituus sediminis</name>
    <dbReference type="NCBI Taxonomy" id="718192"/>
    <lineage>
        <taxon>Bacteria</taxon>
        <taxon>Pseudomonadati</taxon>
        <taxon>Pseudomonadota</taxon>
        <taxon>Gammaproteobacteria</taxon>
        <taxon>Alteromonadales</taxon>
        <taxon>Colwelliaceae</taxon>
        <taxon>Litorilituus</taxon>
    </lineage>
</organism>
<accession>A0A4P6P899</accession>